<organism evidence="3 4">
    <name type="scientific">Vanilla planifolia</name>
    <name type="common">Vanilla</name>
    <dbReference type="NCBI Taxonomy" id="51239"/>
    <lineage>
        <taxon>Eukaryota</taxon>
        <taxon>Viridiplantae</taxon>
        <taxon>Streptophyta</taxon>
        <taxon>Embryophyta</taxon>
        <taxon>Tracheophyta</taxon>
        <taxon>Spermatophyta</taxon>
        <taxon>Magnoliopsida</taxon>
        <taxon>Liliopsida</taxon>
        <taxon>Asparagales</taxon>
        <taxon>Orchidaceae</taxon>
        <taxon>Vanilloideae</taxon>
        <taxon>Vanilleae</taxon>
        <taxon>Vanilla</taxon>
    </lineage>
</organism>
<proteinExistence type="predicted"/>
<dbReference type="OrthoDB" id="779603at2759"/>
<accession>A0A835RP14</accession>
<keyword evidence="2" id="KW-0067">ATP-binding</keyword>
<comment type="caution">
    <text evidence="3">The sequence shown here is derived from an EMBL/GenBank/DDBJ whole genome shotgun (WGS) entry which is preliminary data.</text>
</comment>
<dbReference type="EMBL" id="JADCNM010000003">
    <property type="protein sequence ID" value="KAG0489477.1"/>
    <property type="molecule type" value="Genomic_DNA"/>
</dbReference>
<reference evidence="3 4" key="1">
    <citation type="journal article" date="2020" name="Nat. Food">
        <title>A phased Vanilla planifolia genome enables genetic improvement of flavour and production.</title>
        <authorList>
            <person name="Hasing T."/>
            <person name="Tang H."/>
            <person name="Brym M."/>
            <person name="Khazi F."/>
            <person name="Huang T."/>
            <person name="Chambers A.H."/>
        </authorList>
    </citation>
    <scope>NUCLEOTIDE SEQUENCE [LARGE SCALE GENOMIC DNA]</scope>
    <source>
        <tissue evidence="3">Leaf</tissue>
    </source>
</reference>
<dbReference type="InterPro" id="IPR013126">
    <property type="entry name" value="Hsp_70_fam"/>
</dbReference>
<dbReference type="Pfam" id="PF00012">
    <property type="entry name" value="HSP70"/>
    <property type="match status" value="1"/>
</dbReference>
<evidence type="ECO:0000313" key="3">
    <source>
        <dbReference type="EMBL" id="KAG0489477.1"/>
    </source>
</evidence>
<sequence>MAPLRVGIDLGASPLQVGGLVLGKYTVVNGSKDVKVNGEEDPCRVDVVQALEAARDCVKSFFHAPAYNSAVVVVPNSTSSRNREEILSIARGAGFNVVNVIDENIAVAYAYAETVRSSTTKRIVIVSNTGGVLDVSVVSVSPDGKTIEVETHESHHEPIDLKNWENESHKKHGPGVLGFVSGAVQEAIRVPFDILSAVLPGPKTGDVDELVFVGEASKSEKLRHEVQQRYPKATVWEGMDAKHIAAYGAGLVAYKEEKIHRGLWTEQPIFGDVDERGASSYLLDEVEKVELDDQADVQDETKDEVIVGKPIKLSSVVR</sequence>
<evidence type="ECO:0000256" key="2">
    <source>
        <dbReference type="ARBA" id="ARBA00022840"/>
    </source>
</evidence>
<gene>
    <name evidence="3" type="ORF">HPP92_006340</name>
</gene>
<name>A0A835RP14_VANPL</name>
<dbReference type="InterPro" id="IPR043129">
    <property type="entry name" value="ATPase_NBD"/>
</dbReference>
<evidence type="ECO:0000313" key="4">
    <source>
        <dbReference type="Proteomes" id="UP000639772"/>
    </source>
</evidence>
<dbReference type="PANTHER" id="PTHR19375">
    <property type="entry name" value="HEAT SHOCK PROTEIN 70KDA"/>
    <property type="match status" value="1"/>
</dbReference>
<dbReference type="GO" id="GO:0140662">
    <property type="term" value="F:ATP-dependent protein folding chaperone"/>
    <property type="evidence" value="ECO:0007669"/>
    <property type="project" value="InterPro"/>
</dbReference>
<protein>
    <submittedName>
        <fullName evidence="3">Uncharacterized protein</fullName>
    </submittedName>
</protein>
<keyword evidence="1" id="KW-0547">Nucleotide-binding</keyword>
<evidence type="ECO:0000256" key="1">
    <source>
        <dbReference type="ARBA" id="ARBA00022741"/>
    </source>
</evidence>
<dbReference type="SUPFAM" id="SSF53067">
    <property type="entry name" value="Actin-like ATPase domain"/>
    <property type="match status" value="2"/>
</dbReference>
<dbReference type="Gene3D" id="3.30.420.40">
    <property type="match status" value="2"/>
</dbReference>
<dbReference type="AlphaFoldDB" id="A0A835RP14"/>
<dbReference type="Proteomes" id="UP000639772">
    <property type="component" value="Chromosome 3"/>
</dbReference>
<dbReference type="GO" id="GO:0005524">
    <property type="term" value="F:ATP binding"/>
    <property type="evidence" value="ECO:0007669"/>
    <property type="project" value="UniProtKB-KW"/>
</dbReference>